<sequence length="105" mass="11309">MQTQIVSQLTAQGFTRIEVDQTLLGRLRFRAWSDSGLYREIVIVPATGEILRDYMRSAASGAASIPQLFTPDDGGSGSAGGLSSDDDDDDDDDDSDDDSDDDDDD</sequence>
<feature type="compositionally biased region" description="Acidic residues" evidence="1">
    <location>
        <begin position="84"/>
        <end position="105"/>
    </location>
</feature>
<organism evidence="2 3">
    <name type="scientific">Ketogulonicigenium vulgare (strain WSH-001)</name>
    <dbReference type="NCBI Taxonomy" id="759362"/>
    <lineage>
        <taxon>Bacteria</taxon>
        <taxon>Pseudomonadati</taxon>
        <taxon>Pseudomonadota</taxon>
        <taxon>Alphaproteobacteria</taxon>
        <taxon>Rhodobacterales</taxon>
        <taxon>Roseobacteraceae</taxon>
        <taxon>Ketogulonicigenium</taxon>
    </lineage>
</organism>
<protein>
    <submittedName>
        <fullName evidence="2">Uncharacterized protein</fullName>
    </submittedName>
</protein>
<dbReference type="OrthoDB" id="7869758at2"/>
<dbReference type="AlphaFoldDB" id="F9Y4T6"/>
<dbReference type="EMBL" id="CP002018">
    <property type="protein sequence ID" value="AEM41820.1"/>
    <property type="molecule type" value="Genomic_DNA"/>
</dbReference>
<dbReference type="HOGENOM" id="CLU_2232909_0_0_5"/>
<dbReference type="eggNOG" id="ENOG50332B9">
    <property type="taxonomic scope" value="Bacteria"/>
</dbReference>
<gene>
    <name evidence="2" type="ordered locus">KVU_1981</name>
</gene>
<accession>F9Y4T6</accession>
<reference evidence="2 3" key="1">
    <citation type="journal article" date="2011" name="J. Bacteriol.">
        <title>Complete genome sequence of the industrial strain Ketogulonicigenium vulgare WSH-001.</title>
        <authorList>
            <person name="Liu L."/>
            <person name="Li Y."/>
            <person name="Zhang J."/>
            <person name="Zhou Z."/>
            <person name="Liu J."/>
            <person name="Li X."/>
            <person name="Zhou J."/>
            <person name="Du G."/>
            <person name="Wang L."/>
            <person name="Chen J."/>
        </authorList>
    </citation>
    <scope>NUCLEOTIDE SEQUENCE [LARGE SCALE GENOMIC DNA]</scope>
    <source>
        <strain evidence="2 3">WSH-001</strain>
    </source>
</reference>
<evidence type="ECO:0000256" key="1">
    <source>
        <dbReference type="SAM" id="MobiDB-lite"/>
    </source>
</evidence>
<dbReference type="RefSeq" id="WP_013385192.1">
    <property type="nucleotide sequence ID" value="NC_017384.1"/>
</dbReference>
<evidence type="ECO:0000313" key="3">
    <source>
        <dbReference type="Proteomes" id="UP000000692"/>
    </source>
</evidence>
<dbReference type="Proteomes" id="UP000000692">
    <property type="component" value="Chromosome"/>
</dbReference>
<feature type="region of interest" description="Disordered" evidence="1">
    <location>
        <begin position="65"/>
        <end position="105"/>
    </location>
</feature>
<evidence type="ECO:0000313" key="2">
    <source>
        <dbReference type="EMBL" id="AEM41820.1"/>
    </source>
</evidence>
<dbReference type="KEGG" id="kvl:KVU_1981"/>
<name>F9Y4T6_KETVW</name>
<keyword evidence="3" id="KW-1185">Reference proteome</keyword>
<proteinExistence type="predicted"/>